<feature type="non-terminal residue" evidence="1">
    <location>
        <position position="1"/>
    </location>
</feature>
<reference evidence="1" key="1">
    <citation type="journal article" date="2023" name="PLoS Negl. Trop. Dis.">
        <title>A genome sequence for Biomphalaria pfeifferi, the major vector snail for the human-infecting parasite Schistosoma mansoni.</title>
        <authorList>
            <person name="Bu L."/>
            <person name="Lu L."/>
            <person name="Laidemitt M.R."/>
            <person name="Zhang S.M."/>
            <person name="Mutuku M."/>
            <person name="Mkoji G."/>
            <person name="Steinauer M."/>
            <person name="Loker E.S."/>
        </authorList>
    </citation>
    <scope>NUCLEOTIDE SEQUENCE</scope>
    <source>
        <strain evidence="1">KasaAsao</strain>
    </source>
</reference>
<keyword evidence="2" id="KW-1185">Reference proteome</keyword>
<evidence type="ECO:0000313" key="2">
    <source>
        <dbReference type="Proteomes" id="UP001233172"/>
    </source>
</evidence>
<name>A0AAD8F1C8_BIOPF</name>
<organism evidence="1 2">
    <name type="scientific">Biomphalaria pfeifferi</name>
    <name type="common">Bloodfluke planorb</name>
    <name type="synonym">Freshwater snail</name>
    <dbReference type="NCBI Taxonomy" id="112525"/>
    <lineage>
        <taxon>Eukaryota</taxon>
        <taxon>Metazoa</taxon>
        <taxon>Spiralia</taxon>
        <taxon>Lophotrochozoa</taxon>
        <taxon>Mollusca</taxon>
        <taxon>Gastropoda</taxon>
        <taxon>Heterobranchia</taxon>
        <taxon>Euthyneura</taxon>
        <taxon>Panpulmonata</taxon>
        <taxon>Hygrophila</taxon>
        <taxon>Lymnaeoidea</taxon>
        <taxon>Planorbidae</taxon>
        <taxon>Biomphalaria</taxon>
    </lineage>
</organism>
<comment type="caution">
    <text evidence="1">The sequence shown here is derived from an EMBL/GenBank/DDBJ whole genome shotgun (WGS) entry which is preliminary data.</text>
</comment>
<evidence type="ECO:0000313" key="1">
    <source>
        <dbReference type="EMBL" id="KAK0047058.1"/>
    </source>
</evidence>
<proteinExistence type="predicted"/>
<accession>A0AAD8F1C8</accession>
<dbReference type="AlphaFoldDB" id="A0AAD8F1C8"/>
<dbReference type="Proteomes" id="UP001233172">
    <property type="component" value="Unassembled WGS sequence"/>
</dbReference>
<sequence length="82" mass="9326">KAAKDYKIKRAAEIEYYSFLYHIIQCIFVASVTSQSLWDHILVSLGSHLSIFGITSQYLWDHIPVSLGSHYSIFGITSQSLM</sequence>
<reference evidence="1" key="2">
    <citation type="submission" date="2023-04" db="EMBL/GenBank/DDBJ databases">
        <authorList>
            <person name="Bu L."/>
            <person name="Lu L."/>
            <person name="Laidemitt M.R."/>
            <person name="Zhang S.M."/>
            <person name="Mutuku M."/>
            <person name="Mkoji G."/>
            <person name="Steinauer M."/>
            <person name="Loker E.S."/>
        </authorList>
    </citation>
    <scope>NUCLEOTIDE SEQUENCE</scope>
    <source>
        <strain evidence="1">KasaAsao</strain>
        <tissue evidence="1">Whole Snail</tissue>
    </source>
</reference>
<gene>
    <name evidence="1" type="ORF">Bpfe_023461</name>
</gene>
<dbReference type="EMBL" id="JASAOG010000156">
    <property type="protein sequence ID" value="KAK0047058.1"/>
    <property type="molecule type" value="Genomic_DNA"/>
</dbReference>
<protein>
    <submittedName>
        <fullName evidence="1">Uncharacterized protein</fullName>
    </submittedName>
</protein>